<dbReference type="PANTHER" id="PTHR11552:SF219">
    <property type="entry name" value="GLUCOSE-METHANOL-CHOLINE OXIDOREDUCTASE N-TERMINAL DOMAIN-CONTAINING PROTEIN"/>
    <property type="match status" value="1"/>
</dbReference>
<dbReference type="Pfam" id="PF05199">
    <property type="entry name" value="GMC_oxred_C"/>
    <property type="match status" value="1"/>
</dbReference>
<keyword evidence="3" id="KW-0812">Transmembrane</keyword>
<keyword evidence="6" id="KW-1185">Reference proteome</keyword>
<evidence type="ECO:0000256" key="2">
    <source>
        <dbReference type="ARBA" id="ARBA00010790"/>
    </source>
</evidence>
<reference evidence="6" key="1">
    <citation type="submission" date="2024-04" db="EMBL/GenBank/DDBJ databases">
        <authorList>
            <person name="Shaw F."/>
            <person name="Minotto A."/>
        </authorList>
    </citation>
    <scope>NUCLEOTIDE SEQUENCE [LARGE SCALE GENOMIC DNA]</scope>
</reference>
<feature type="transmembrane region" description="Helical" evidence="3">
    <location>
        <begin position="349"/>
        <end position="377"/>
    </location>
</feature>
<feature type="domain" description="Glucose-methanol-choline oxidoreductase N-terminal" evidence="4">
    <location>
        <begin position="286"/>
        <end position="300"/>
    </location>
</feature>
<dbReference type="Pfam" id="PF00732">
    <property type="entry name" value="GMC_oxred_N"/>
    <property type="match status" value="1"/>
</dbReference>
<sequence>MLFKAYPAYSVKSIADSYDFIIIGGGTAGCVLANRLSKDRNVTVLLLEKGGVSNGWISRVPILSSAFVGDSSRSRHWKCQPQQHVDNRVLELTTGESLGGTSKINAMLYTRGLPAEFDGWSAAGCNGWSYAELKKYFTQSERALDESVQNLEAFHGVTGEWENRSYGTMQWEHSNHIIRATSAMGIPYVEDLNSPLQPPHGCAKMHYTINKTGERSSTLSAFLPDSIVHERKGHLHVCTFAHVYKVSVQSDATSQLRCEGIYVEDARTGDKPRFIRARREIILSAGALASPKVLMLSGIGPVDHLREHHISPVKELSGVGTHLQDHLAVPMQYQVPLHDSLVKLQLQPLLFLIEIVLYLFFGRGLLLCPVVELSIFIQTRLFDKTMRRMFSSEKNCDASLPENLPDVEVMPVSYGKPDDCTLSKQGGLAFLTALLRPLSTGTVRLASGDPLDEPVVDPNYLASKHDMEVLRRGLKFVKQLKPHMVTQGYRITDHLVPRDDPDGDLDAFIRKHCMTTFHYTSTCRMASEKDGGVVDSQLRVHGVQGLRVADASIFPYIPGTHLAAVAVLVAEKCADMVLQSFREDQAS</sequence>
<comment type="similarity">
    <text evidence="2">Belongs to the GMC oxidoreductase family.</text>
</comment>
<dbReference type="PIRSF" id="PIRSF000137">
    <property type="entry name" value="Alcohol_oxidase"/>
    <property type="match status" value="1"/>
</dbReference>
<dbReference type="PANTHER" id="PTHR11552">
    <property type="entry name" value="GLUCOSE-METHANOL-CHOLINE GMC OXIDOREDUCTASE"/>
    <property type="match status" value="1"/>
</dbReference>
<protein>
    <recommendedName>
        <fullName evidence="4">Glucose-methanol-choline oxidoreductase N-terminal domain-containing protein</fullName>
    </recommendedName>
</protein>
<gene>
    <name evidence="5" type="ORF">GFSPODELE1_LOCUS3157</name>
</gene>
<evidence type="ECO:0000313" key="5">
    <source>
        <dbReference type="EMBL" id="CAL1700456.1"/>
    </source>
</evidence>
<dbReference type="PROSITE" id="PS00624">
    <property type="entry name" value="GMC_OXRED_2"/>
    <property type="match status" value="1"/>
</dbReference>
<keyword evidence="3" id="KW-1133">Transmembrane helix</keyword>
<dbReference type="Proteomes" id="UP001497453">
    <property type="component" value="Chromosome 2"/>
</dbReference>
<dbReference type="Gene3D" id="3.30.560.10">
    <property type="entry name" value="Glucose Oxidase, domain 3"/>
    <property type="match status" value="1"/>
</dbReference>
<name>A0ABP1CXU3_9APHY</name>
<proteinExistence type="inferred from homology"/>
<dbReference type="EMBL" id="OZ037945">
    <property type="protein sequence ID" value="CAL1700456.1"/>
    <property type="molecule type" value="Genomic_DNA"/>
</dbReference>
<evidence type="ECO:0000256" key="1">
    <source>
        <dbReference type="ARBA" id="ARBA00001974"/>
    </source>
</evidence>
<dbReference type="InterPro" id="IPR036188">
    <property type="entry name" value="FAD/NAD-bd_sf"/>
</dbReference>
<dbReference type="SUPFAM" id="SSF51905">
    <property type="entry name" value="FAD/NAD(P)-binding domain"/>
    <property type="match status" value="1"/>
</dbReference>
<dbReference type="PROSITE" id="PS51257">
    <property type="entry name" value="PROKAR_LIPOPROTEIN"/>
    <property type="match status" value="1"/>
</dbReference>
<organism evidence="5 6">
    <name type="scientific">Somion occarium</name>
    <dbReference type="NCBI Taxonomy" id="3059160"/>
    <lineage>
        <taxon>Eukaryota</taxon>
        <taxon>Fungi</taxon>
        <taxon>Dikarya</taxon>
        <taxon>Basidiomycota</taxon>
        <taxon>Agaricomycotina</taxon>
        <taxon>Agaricomycetes</taxon>
        <taxon>Polyporales</taxon>
        <taxon>Cerrenaceae</taxon>
        <taxon>Somion</taxon>
    </lineage>
</organism>
<dbReference type="InterPro" id="IPR007867">
    <property type="entry name" value="GMC_OxRtase_C"/>
</dbReference>
<dbReference type="Gene3D" id="3.50.50.60">
    <property type="entry name" value="FAD/NAD(P)-binding domain"/>
    <property type="match status" value="1"/>
</dbReference>
<comment type="cofactor">
    <cofactor evidence="1">
        <name>FAD</name>
        <dbReference type="ChEBI" id="CHEBI:57692"/>
    </cofactor>
</comment>
<accession>A0ABP1CXU3</accession>
<dbReference type="InterPro" id="IPR000172">
    <property type="entry name" value="GMC_OxRdtase_N"/>
</dbReference>
<keyword evidence="3" id="KW-0472">Membrane</keyword>
<evidence type="ECO:0000259" key="4">
    <source>
        <dbReference type="PROSITE" id="PS00624"/>
    </source>
</evidence>
<evidence type="ECO:0000256" key="3">
    <source>
        <dbReference type="SAM" id="Phobius"/>
    </source>
</evidence>
<dbReference type="InterPro" id="IPR012132">
    <property type="entry name" value="GMC_OxRdtase"/>
</dbReference>
<dbReference type="SUPFAM" id="SSF54373">
    <property type="entry name" value="FAD-linked reductases, C-terminal domain"/>
    <property type="match status" value="1"/>
</dbReference>
<evidence type="ECO:0000313" key="6">
    <source>
        <dbReference type="Proteomes" id="UP001497453"/>
    </source>
</evidence>